<feature type="binding site" evidence="8">
    <location>
        <position position="76"/>
    </location>
    <ligand>
        <name>S-adenosyl-L-methionine</name>
        <dbReference type="ChEBI" id="CHEBI:59789"/>
    </ligand>
</feature>
<evidence type="ECO:0000256" key="8">
    <source>
        <dbReference type="HAMAP-Rule" id="MF_03163"/>
    </source>
</evidence>
<evidence type="ECO:0000256" key="1">
    <source>
        <dbReference type="ARBA" id="ARBA00004604"/>
    </source>
</evidence>
<evidence type="ECO:0000256" key="5">
    <source>
        <dbReference type="ARBA" id="ARBA00022679"/>
    </source>
</evidence>
<dbReference type="GO" id="GO:0005730">
    <property type="term" value="C:nucleolus"/>
    <property type="evidence" value="ECO:0007669"/>
    <property type="project" value="UniProtKB-SubCell"/>
</dbReference>
<evidence type="ECO:0000313" key="13">
    <source>
        <dbReference type="EMBL" id="KLJ09721.1"/>
    </source>
</evidence>
<evidence type="ECO:0000256" key="2">
    <source>
        <dbReference type="ARBA" id="ARBA00022517"/>
    </source>
</evidence>
<keyword evidence="2 8" id="KW-0690">Ribosome biogenesis</keyword>
<dbReference type="Pfam" id="PF11861">
    <property type="entry name" value="DUF3381"/>
    <property type="match status" value="1"/>
</dbReference>
<sequence>MAIQKKHGKGRLDKWYKLAKEKGYRARAAFKLIQLNKKYGFLEKSKVVIDLCAAPGSWCQVAAECMPSQSLIIGVDLAPIKPIPKVITFQSDITTDKCRATIRQHLKTWKADTVLHDGAPNVGVAWVQDAFSQAELVLQSLKLATEFLVPGGTFVTKVFRSKDYNPLLWVFKQLFNTVDATKPPSSRNVSAEIFVVCQGFKAPKHIDPKFLDARHVFAELQDPTPNHEAKVFNPEKKKRKRDGYEEGNYTQFKEIPVSEFINTTDPISILGEYNKLSFDQSTGGDLALATLARLPETTKEIQLCCEDLKVLGKKEFRNLLRWRIKVREKFGLAVKKGASKPAESEEVAEVEPMDEELAIQEDLQRIRDKETSRKKKERRRENERKQKEIVRMQMHMTTPMEIGIEQSGPLGEGAMFALKPVNRAGDVSQITSGKMVPIESDDEEDDSSTIDDDSDDEEDRLERELDSLYERYRTDQEDRDAKLRAKKARKEFETEEWEGISDSDKEGGEDTDSGDTRLQDAIPRPAIDSKGLSNKAAMFFDQDIFQGLGDLGDEDEEDDEDDEDDEDEEDEGGSEGENAARQQEDGAEHDEYSDVSESDDPGTQQPSKLDRKQTSEKRQSKSKMNSKGNDISPDFEEEEKKDPRKKNGQLDIDIITAEAMALAQQIVTGEKTTQDVVDDGFNKYTFRDNDGLPEWFMDDEGKHSKPLRPITAAASAAIREKLRAINARPIKKVLEARGRKKFKAAQRLEKLRKKSALLAEDEAMSEKDKAQTIARMMSRAMKKKPKQHVKLVVAKGANKGISGRPKGVKGKYKIVDSRMKKDIRAEKRLAKKRKKN</sequence>
<evidence type="ECO:0000256" key="4">
    <source>
        <dbReference type="ARBA" id="ARBA00022603"/>
    </source>
</evidence>
<feature type="domain" description="Ribosomal RNA methyltransferase SPB1-like C-terminal" evidence="11">
    <location>
        <begin position="624"/>
        <end position="831"/>
    </location>
</feature>
<proteinExistence type="inferred from homology"/>
<feature type="compositionally biased region" description="Basic and acidic residues" evidence="9">
    <location>
        <begin position="362"/>
        <end position="371"/>
    </location>
</feature>
<feature type="compositionally biased region" description="Acidic residues" evidence="9">
    <location>
        <begin position="344"/>
        <end position="359"/>
    </location>
</feature>
<evidence type="ECO:0000313" key="14">
    <source>
        <dbReference type="Proteomes" id="UP000053573"/>
    </source>
</evidence>
<protein>
    <submittedName>
        <fullName evidence="13">AdoMet-dependent rRNA methyltransferase spb1</fullName>
    </submittedName>
</protein>
<comment type="similarity">
    <text evidence="8">Belongs to the class I-like SAM-binding methyltransferase superfamily. RNA methyltransferase RlmE family. SPB1 subfamily.</text>
</comment>
<keyword evidence="3 8" id="KW-0698">rRNA processing</keyword>
<feature type="binding site" evidence="8">
    <location>
        <position position="58"/>
    </location>
    <ligand>
        <name>S-adenosyl-L-methionine</name>
        <dbReference type="ChEBI" id="CHEBI:59789"/>
    </ligand>
</feature>
<dbReference type="InterPro" id="IPR012920">
    <property type="entry name" value="rRNA_MeTfrase_SPB1-like_C"/>
</dbReference>
<dbReference type="SUPFAM" id="SSF53335">
    <property type="entry name" value="S-adenosyl-L-methionine-dependent methyltransferases"/>
    <property type="match status" value="1"/>
</dbReference>
<feature type="compositionally biased region" description="Acidic residues" evidence="9">
    <location>
        <begin position="439"/>
        <end position="459"/>
    </location>
</feature>
<dbReference type="InterPro" id="IPR002877">
    <property type="entry name" value="RNA_MeTrfase_FtsJ_dom"/>
</dbReference>
<feature type="domain" description="Ribosomal RNA methyltransferase FtsJ" evidence="10">
    <location>
        <begin position="24"/>
        <end position="200"/>
    </location>
</feature>
<dbReference type="InterPro" id="IPR029063">
    <property type="entry name" value="SAM-dependent_MTases_sf"/>
</dbReference>
<keyword evidence="4 8" id="KW-0489">Methyltransferase</keyword>
<dbReference type="HAMAP" id="MF_01547">
    <property type="entry name" value="RNA_methyltr_E"/>
    <property type="match status" value="1"/>
</dbReference>
<feature type="compositionally biased region" description="Basic and acidic residues" evidence="9">
    <location>
        <begin position="608"/>
        <end position="619"/>
    </location>
</feature>
<dbReference type="GO" id="GO:0016435">
    <property type="term" value="F:rRNA (guanine) methyltransferase activity"/>
    <property type="evidence" value="ECO:0007669"/>
    <property type="project" value="TreeGrafter"/>
</dbReference>
<dbReference type="InterPro" id="IPR015507">
    <property type="entry name" value="rRNA-MeTfrase_E"/>
</dbReference>
<feature type="compositionally biased region" description="Basic and acidic residues" evidence="9">
    <location>
        <begin position="502"/>
        <end position="518"/>
    </location>
</feature>
<evidence type="ECO:0000259" key="10">
    <source>
        <dbReference type="Pfam" id="PF01728"/>
    </source>
</evidence>
<evidence type="ECO:0000259" key="11">
    <source>
        <dbReference type="Pfam" id="PF07780"/>
    </source>
</evidence>
<evidence type="ECO:0000259" key="12">
    <source>
        <dbReference type="Pfam" id="PF11861"/>
    </source>
</evidence>
<accession>A0A0H1BKL6</accession>
<reference evidence="14" key="1">
    <citation type="journal article" date="2015" name="PLoS Genet.">
        <title>The dynamic genome and transcriptome of the human fungal pathogen Blastomyces and close relative Emmonsia.</title>
        <authorList>
            <person name="Munoz J.F."/>
            <person name="Gauthier G.M."/>
            <person name="Desjardins C.A."/>
            <person name="Gallo J.E."/>
            <person name="Holder J."/>
            <person name="Sullivan T.D."/>
            <person name="Marty A.J."/>
            <person name="Carmen J.C."/>
            <person name="Chen Z."/>
            <person name="Ding L."/>
            <person name="Gujja S."/>
            <person name="Magrini V."/>
            <person name="Misas E."/>
            <person name="Mitreva M."/>
            <person name="Priest M."/>
            <person name="Saif S."/>
            <person name="Whiston E.A."/>
            <person name="Young S."/>
            <person name="Zeng Q."/>
            <person name="Goldman W.E."/>
            <person name="Mardis E.R."/>
            <person name="Taylor J.W."/>
            <person name="McEwen J.G."/>
            <person name="Clay O.K."/>
            <person name="Klein B.S."/>
            <person name="Cuomo C.A."/>
        </authorList>
    </citation>
    <scope>NUCLEOTIDE SEQUENCE [LARGE SCALE GENOMIC DNA]</scope>
    <source>
        <strain evidence="14">UAMH 139</strain>
    </source>
</reference>
<dbReference type="STRING" id="2060906.A0A0H1BKL6"/>
<dbReference type="InterPro" id="IPR028589">
    <property type="entry name" value="SPB1-like"/>
</dbReference>
<dbReference type="FunFam" id="3.40.50.150:FF:000004">
    <property type="entry name" value="AdoMet-dependent rRNA methyltransferase SPB1"/>
    <property type="match status" value="1"/>
</dbReference>
<keyword evidence="5 8" id="KW-0808">Transferase</keyword>
<dbReference type="AlphaFoldDB" id="A0A0H1BKL6"/>
<dbReference type="Gene3D" id="3.40.50.150">
    <property type="entry name" value="Vaccinia Virus protein VP39"/>
    <property type="match status" value="1"/>
</dbReference>
<feature type="compositionally biased region" description="Basic and acidic residues" evidence="9">
    <location>
        <begin position="460"/>
        <end position="483"/>
    </location>
</feature>
<dbReference type="Proteomes" id="UP000053573">
    <property type="component" value="Unassembled WGS sequence"/>
</dbReference>
<comment type="subcellular location">
    <subcellularLocation>
        <location evidence="1 8">Nucleus</location>
        <location evidence="1 8">Nucleolus</location>
    </subcellularLocation>
</comment>
<feature type="binding site" evidence="8">
    <location>
        <position position="92"/>
    </location>
    <ligand>
        <name>S-adenosyl-L-methionine</name>
        <dbReference type="ChEBI" id="CHEBI:59789"/>
    </ligand>
</feature>
<dbReference type="InterPro" id="IPR050082">
    <property type="entry name" value="RNA_methyltr_RlmE"/>
</dbReference>
<dbReference type="InterPro" id="IPR024576">
    <property type="entry name" value="rRNA_MeTfrase_Spb1_DUF3381"/>
</dbReference>
<feature type="domain" description="DUF3381" evidence="12">
    <location>
        <begin position="234"/>
        <end position="391"/>
    </location>
</feature>
<dbReference type="Pfam" id="PF01728">
    <property type="entry name" value="FtsJ"/>
    <property type="match status" value="1"/>
</dbReference>
<evidence type="ECO:0000256" key="6">
    <source>
        <dbReference type="ARBA" id="ARBA00022691"/>
    </source>
</evidence>
<feature type="binding site" evidence="8">
    <location>
        <position position="56"/>
    </location>
    <ligand>
        <name>S-adenosyl-L-methionine</name>
        <dbReference type="ChEBI" id="CHEBI:59789"/>
    </ligand>
</feature>
<feature type="binding site" evidence="8">
    <location>
        <position position="117"/>
    </location>
    <ligand>
        <name>S-adenosyl-L-methionine</name>
        <dbReference type="ChEBI" id="CHEBI:59789"/>
    </ligand>
</feature>
<dbReference type="HAMAP" id="MF_03163">
    <property type="entry name" value="RNA_methyltr_E_SPB1"/>
    <property type="match status" value="1"/>
</dbReference>
<dbReference type="GO" id="GO:0000463">
    <property type="term" value="P:maturation of LSU-rRNA from tricistronic rRNA transcript (SSU-rRNA, 5.8S rRNA, LSU-rRNA)"/>
    <property type="evidence" value="ECO:0007669"/>
    <property type="project" value="TreeGrafter"/>
</dbReference>
<keyword evidence="6 8" id="KW-0949">S-adenosyl-L-methionine</keyword>
<keyword evidence="7 8" id="KW-0539">Nucleus</keyword>
<dbReference type="OrthoDB" id="1287559at2759"/>
<dbReference type="EMBL" id="LDEV01002281">
    <property type="protein sequence ID" value="KLJ09721.1"/>
    <property type="molecule type" value="Genomic_DNA"/>
</dbReference>
<dbReference type="GO" id="GO:0030687">
    <property type="term" value="C:preribosome, large subunit precursor"/>
    <property type="evidence" value="ECO:0007669"/>
    <property type="project" value="TreeGrafter"/>
</dbReference>
<keyword evidence="14" id="KW-1185">Reference proteome</keyword>
<feature type="compositionally biased region" description="Basic and acidic residues" evidence="9">
    <location>
        <begin position="379"/>
        <end position="390"/>
    </location>
</feature>
<feature type="compositionally biased region" description="Basic and acidic residues" evidence="9">
    <location>
        <begin position="582"/>
        <end position="592"/>
    </location>
</feature>
<feature type="region of interest" description="Disordered" evidence="9">
    <location>
        <begin position="335"/>
        <end position="393"/>
    </location>
</feature>
<dbReference type="PANTHER" id="PTHR10920">
    <property type="entry name" value="RIBOSOMAL RNA METHYLTRANSFERASE"/>
    <property type="match status" value="1"/>
</dbReference>
<feature type="region of interest" description="Disordered" evidence="9">
    <location>
        <begin position="428"/>
        <end position="650"/>
    </location>
</feature>
<evidence type="ECO:0000256" key="9">
    <source>
        <dbReference type="SAM" id="MobiDB-lite"/>
    </source>
</evidence>
<feature type="active site" description="Proton acceptor" evidence="8">
    <location>
        <position position="157"/>
    </location>
</feature>
<name>A0A0H1BKL6_9EURO</name>
<comment type="caution">
    <text evidence="13">The sequence shown here is derived from an EMBL/GenBank/DDBJ whole genome shotgun (WGS) entry which is preliminary data.</text>
</comment>
<feature type="compositionally biased region" description="Acidic residues" evidence="9">
    <location>
        <begin position="551"/>
        <end position="574"/>
    </location>
</feature>
<dbReference type="Pfam" id="PF07780">
    <property type="entry name" value="Spb1_C"/>
    <property type="match status" value="1"/>
</dbReference>
<dbReference type="GO" id="GO:0008650">
    <property type="term" value="F:rRNA (uridine-2'-O-)-methyltransferase activity"/>
    <property type="evidence" value="ECO:0007669"/>
    <property type="project" value="TreeGrafter"/>
</dbReference>
<organism evidence="13 14">
    <name type="scientific">Blastomyces silverae</name>
    <dbReference type="NCBI Taxonomy" id="2060906"/>
    <lineage>
        <taxon>Eukaryota</taxon>
        <taxon>Fungi</taxon>
        <taxon>Dikarya</taxon>
        <taxon>Ascomycota</taxon>
        <taxon>Pezizomycotina</taxon>
        <taxon>Eurotiomycetes</taxon>
        <taxon>Eurotiomycetidae</taxon>
        <taxon>Onygenales</taxon>
        <taxon>Ajellomycetaceae</taxon>
        <taxon>Blastomyces</taxon>
    </lineage>
</organism>
<evidence type="ECO:0000256" key="3">
    <source>
        <dbReference type="ARBA" id="ARBA00022552"/>
    </source>
</evidence>
<gene>
    <name evidence="13" type="ORF">EMPG_14844</name>
</gene>
<dbReference type="GO" id="GO:0000466">
    <property type="term" value="P:maturation of 5.8S rRNA from tricistronic rRNA transcript (SSU-rRNA, 5.8S rRNA, LSU-rRNA)"/>
    <property type="evidence" value="ECO:0007669"/>
    <property type="project" value="TreeGrafter"/>
</dbReference>
<evidence type="ECO:0000256" key="7">
    <source>
        <dbReference type="ARBA" id="ARBA00023242"/>
    </source>
</evidence>
<dbReference type="PANTHER" id="PTHR10920:SF13">
    <property type="entry name" value="PRE-RRNA 2'-O-RIBOSE RNA METHYLTRANSFERASE FTSJ3"/>
    <property type="match status" value="1"/>
</dbReference>